<dbReference type="Pfam" id="PF04055">
    <property type="entry name" value="Radical_SAM"/>
    <property type="match status" value="1"/>
</dbReference>
<comment type="cofactor">
    <cofactor evidence="8">
        <name>Mg(2+)</name>
        <dbReference type="ChEBI" id="CHEBI:18420"/>
    </cofactor>
</comment>
<dbReference type="PATRIC" id="fig|1230454.4.peg.1339"/>
<dbReference type="GO" id="GO:0051539">
    <property type="term" value="F:4 iron, 4 sulfur cluster binding"/>
    <property type="evidence" value="ECO:0007669"/>
    <property type="project" value="UniProtKB-UniRule"/>
</dbReference>
<dbReference type="CDD" id="cd01335">
    <property type="entry name" value="Radical_SAM"/>
    <property type="match status" value="1"/>
</dbReference>
<comment type="similarity">
    <text evidence="8">Belongs to the radical SAM superfamily. 7-carboxy-7-deazaguanine synthase family.</text>
</comment>
<dbReference type="GO" id="GO:1904047">
    <property type="term" value="F:S-adenosyl-L-methionine binding"/>
    <property type="evidence" value="ECO:0007669"/>
    <property type="project" value="UniProtKB-UniRule"/>
</dbReference>
<dbReference type="SFLD" id="SFLDS00029">
    <property type="entry name" value="Radical_SAM"/>
    <property type="match status" value="1"/>
</dbReference>
<comment type="function">
    <text evidence="8">Catalyzes the complex heterocyclic radical-mediated conversion of 6-carboxy-5,6,7,8-tetrahydropterin (CPH4) to 7-carboxy-7-deazaguanine (CDG), a step common to the biosynthetic pathways of all 7-deazapurine-containing compounds.</text>
</comment>
<name>M0PDL7_9EURY</name>
<dbReference type="STRING" id="1230454.C461_06609"/>
<evidence type="ECO:0000256" key="5">
    <source>
        <dbReference type="ARBA" id="ARBA00023004"/>
    </source>
</evidence>
<feature type="binding site" evidence="8">
    <location>
        <position position="70"/>
    </location>
    <ligand>
        <name>Mg(2+)</name>
        <dbReference type="ChEBI" id="CHEBI:18420"/>
    </ligand>
</feature>
<dbReference type="InterPro" id="IPR058240">
    <property type="entry name" value="rSAM_sf"/>
</dbReference>
<feature type="binding site" evidence="8">
    <location>
        <position position="57"/>
    </location>
    <ligand>
        <name>substrate</name>
    </ligand>
</feature>
<dbReference type="InterPro" id="IPR007197">
    <property type="entry name" value="rSAM"/>
</dbReference>
<dbReference type="OrthoDB" id="371936at2157"/>
<feature type="domain" description="Radical SAM core" evidence="10">
    <location>
        <begin position="48"/>
        <end position="281"/>
    </location>
</feature>
<feature type="binding site" evidence="8">
    <location>
        <position position="61"/>
    </location>
    <ligand>
        <name>[4Fe-4S] cluster</name>
        <dbReference type="ChEBI" id="CHEBI:49883"/>
        <note>4Fe-4S-S-AdoMet</note>
    </ligand>
</feature>
<dbReference type="EMBL" id="AOJI01000019">
    <property type="protein sequence ID" value="EMA68232.1"/>
    <property type="molecule type" value="Genomic_DNA"/>
</dbReference>
<feature type="binding site" evidence="8">
    <location>
        <position position="68"/>
    </location>
    <ligand>
        <name>[4Fe-4S] cluster</name>
        <dbReference type="ChEBI" id="CHEBI:49883"/>
        <note>4Fe-4S-S-AdoMet</note>
    </ligand>
</feature>
<evidence type="ECO:0000256" key="7">
    <source>
        <dbReference type="ARBA" id="ARBA00023239"/>
    </source>
</evidence>
<keyword evidence="5 8" id="KW-0408">Iron</keyword>
<dbReference type="InterPro" id="IPR013785">
    <property type="entry name" value="Aldolase_TIM"/>
</dbReference>
<evidence type="ECO:0000256" key="2">
    <source>
        <dbReference type="ARBA" id="ARBA00022691"/>
    </source>
</evidence>
<keyword evidence="1 8" id="KW-0004">4Fe-4S</keyword>
<evidence type="ECO:0000256" key="8">
    <source>
        <dbReference type="HAMAP-Rule" id="MF_00917"/>
    </source>
</evidence>
<dbReference type="PANTHER" id="PTHR42836:SF1">
    <property type="entry name" value="7-CARBOXY-7-DEAZAGUANINE SYNTHASE"/>
    <property type="match status" value="1"/>
</dbReference>
<feature type="binding site" evidence="8">
    <location>
        <begin position="148"/>
        <end position="150"/>
    </location>
    <ligand>
        <name>S-adenosyl-L-methionine</name>
        <dbReference type="ChEBI" id="CHEBI:59789"/>
    </ligand>
</feature>
<evidence type="ECO:0000256" key="1">
    <source>
        <dbReference type="ARBA" id="ARBA00022485"/>
    </source>
</evidence>
<dbReference type="AlphaFoldDB" id="M0PDL7"/>
<comment type="subunit">
    <text evidence="8">Homodimer.</text>
</comment>
<evidence type="ECO:0000259" key="10">
    <source>
        <dbReference type="PROSITE" id="PS51918"/>
    </source>
</evidence>
<comment type="cofactor">
    <cofactor evidence="8">
        <name>[4Fe-4S] cluster</name>
        <dbReference type="ChEBI" id="CHEBI:49883"/>
    </cofactor>
    <text evidence="8">Binds 1 [4Fe-4S] cluster. The cluster is coordinated with 3 cysteines and an exchangeable S-adenosyl-L-methionine.</text>
</comment>
<reference evidence="11 12" key="1">
    <citation type="journal article" date="2014" name="PLoS Genet.">
        <title>Phylogenetically driven sequencing of extremely halophilic archaea reveals strategies for static and dynamic osmo-response.</title>
        <authorList>
            <person name="Becker E.A."/>
            <person name="Seitzer P.M."/>
            <person name="Tritt A."/>
            <person name="Larsen D."/>
            <person name="Krusor M."/>
            <person name="Yao A.I."/>
            <person name="Wu D."/>
            <person name="Madern D."/>
            <person name="Eisen J.A."/>
            <person name="Darling A.E."/>
            <person name="Facciotti M.T."/>
        </authorList>
    </citation>
    <scope>NUCLEOTIDE SEQUENCE [LARGE SCALE GENOMIC DNA]</scope>
    <source>
        <strain evidence="11 12">JCM 13560</strain>
    </source>
</reference>
<organism evidence="11 12">
    <name type="scientific">Halorubrum aidingense JCM 13560</name>
    <dbReference type="NCBI Taxonomy" id="1230454"/>
    <lineage>
        <taxon>Archaea</taxon>
        <taxon>Methanobacteriati</taxon>
        <taxon>Methanobacteriota</taxon>
        <taxon>Stenosarchaea group</taxon>
        <taxon>Halobacteria</taxon>
        <taxon>Halobacteriales</taxon>
        <taxon>Haloferacaceae</taxon>
        <taxon>Halorubrum</taxon>
    </lineage>
</organism>
<keyword evidence="7 8" id="KW-0456">Lyase</keyword>
<feature type="binding site" evidence="8">
    <location>
        <position position="104"/>
    </location>
    <ligand>
        <name>S-adenosyl-L-methionine</name>
        <dbReference type="ChEBI" id="CHEBI:59789"/>
    </ligand>
</feature>
<dbReference type="HAMAP" id="MF_00917">
    <property type="entry name" value="QueE"/>
    <property type="match status" value="1"/>
</dbReference>
<protein>
    <recommendedName>
        <fullName evidence="8">7-carboxy-7-deazaguanine synthase</fullName>
        <shortName evidence="8">CDG synthase</shortName>
        <ecNumber evidence="8">4.3.99.3</ecNumber>
    </recommendedName>
    <alternativeName>
        <fullName evidence="8">Archaeosine biosynthesis protein QueE</fullName>
    </alternativeName>
</protein>
<feature type="binding site" evidence="8">
    <location>
        <position position="102"/>
    </location>
    <ligand>
        <name>substrate</name>
    </ligand>
</feature>
<dbReference type="RefSeq" id="WP_007999710.1">
    <property type="nucleotide sequence ID" value="NZ_AOJI01000019.1"/>
</dbReference>
<proteinExistence type="inferred from homology"/>
<comment type="cofactor">
    <cofactor evidence="8">
        <name>S-adenosyl-L-methionine</name>
        <dbReference type="ChEBI" id="CHEBI:59789"/>
    </cofactor>
    <text evidence="8">Binds 1 S-adenosyl-L-methionine per subunit.</text>
</comment>
<feature type="binding site" evidence="8">
    <location>
        <begin position="42"/>
        <end position="44"/>
    </location>
    <ligand>
        <name>substrate</name>
    </ligand>
</feature>
<comment type="pathway">
    <text evidence="8">Purine metabolism; 7-cyano-7-deazaguanine biosynthesis.</text>
</comment>
<feature type="binding site" evidence="8">
    <location>
        <begin position="67"/>
        <end position="69"/>
    </location>
    <ligand>
        <name>S-adenosyl-L-methionine</name>
        <dbReference type="ChEBI" id="CHEBI:59789"/>
    </ligand>
</feature>
<keyword evidence="2 8" id="KW-0949">S-adenosyl-L-methionine</keyword>
<accession>M0PDL7</accession>
<dbReference type="GO" id="GO:0016840">
    <property type="term" value="F:carbon-nitrogen lyase activity"/>
    <property type="evidence" value="ECO:0007669"/>
    <property type="project" value="UniProtKB-UniRule"/>
</dbReference>
<gene>
    <name evidence="8" type="primary">queE</name>
    <name evidence="11" type="ORF">C461_06609</name>
</gene>
<keyword evidence="12" id="KW-1185">Reference proteome</keyword>
<dbReference type="GO" id="GO:0000287">
    <property type="term" value="F:magnesium ion binding"/>
    <property type="evidence" value="ECO:0007669"/>
    <property type="project" value="UniProtKB-UniRule"/>
</dbReference>
<dbReference type="InterPro" id="IPR024924">
    <property type="entry name" value="7-CO-7-deazaguanine_synth-like"/>
</dbReference>
<dbReference type="EC" id="4.3.99.3" evidence="8"/>
<evidence type="ECO:0000256" key="6">
    <source>
        <dbReference type="ARBA" id="ARBA00023014"/>
    </source>
</evidence>
<feature type="region of interest" description="Disordered" evidence="9">
    <location>
        <begin position="1"/>
        <end position="30"/>
    </location>
</feature>
<dbReference type="PANTHER" id="PTHR42836">
    <property type="entry name" value="7-CARBOXY-7-DEAZAGUANINE SYNTHASE"/>
    <property type="match status" value="1"/>
</dbReference>
<evidence type="ECO:0000256" key="4">
    <source>
        <dbReference type="ARBA" id="ARBA00022842"/>
    </source>
</evidence>
<feature type="region of interest" description="Disordered" evidence="9">
    <location>
        <begin position="151"/>
        <end position="173"/>
    </location>
</feature>
<comment type="caution">
    <text evidence="8">Lacks conserved residue(s) required for the propagation of feature annotation.</text>
</comment>
<evidence type="ECO:0000256" key="3">
    <source>
        <dbReference type="ARBA" id="ARBA00022723"/>
    </source>
</evidence>
<dbReference type="UniPathway" id="UPA00391"/>
<keyword evidence="6 8" id="KW-0411">Iron-sulfur</keyword>
<keyword evidence="3 8" id="KW-0479">Metal-binding</keyword>
<evidence type="ECO:0000313" key="12">
    <source>
        <dbReference type="Proteomes" id="UP000011575"/>
    </source>
</evidence>
<keyword evidence="4 8" id="KW-0460">Magnesium</keyword>
<dbReference type="Gene3D" id="3.20.20.70">
    <property type="entry name" value="Aldolase class I"/>
    <property type="match status" value="1"/>
</dbReference>
<sequence>MPVTSDIDGDAWGSVGGDEADSTDGAAPGDDALPINELFASLQGEGTLAGQPSTFVRTAGCNLRCWFCDSYHTSWEPTGSWLAVAEIVEAVAARGPDHVVVTGGEPLVHDGVIDLVRDLAARGYHVTVETNGTIVPPPETPIDLASVSPKLASSTPTVDRPPAGVDPADSDVSDADLERWSDAHEAARIDRDALATIVSRYETQLKFVVTGPDDLPEIESLVADVRDRLADPSRLSDDRVLLMPEGQTRERLAETRRVVADLALEHGYRYTPRLHVDLWNDAPET</sequence>
<dbReference type="PROSITE" id="PS51918">
    <property type="entry name" value="RADICAL_SAM"/>
    <property type="match status" value="1"/>
</dbReference>
<evidence type="ECO:0000256" key="9">
    <source>
        <dbReference type="SAM" id="MobiDB-lite"/>
    </source>
</evidence>
<feature type="binding site" evidence="8">
    <location>
        <position position="65"/>
    </location>
    <ligand>
        <name>[4Fe-4S] cluster</name>
        <dbReference type="ChEBI" id="CHEBI:49883"/>
        <note>4Fe-4S-S-AdoMet</note>
    </ligand>
</feature>
<evidence type="ECO:0000313" key="11">
    <source>
        <dbReference type="EMBL" id="EMA68232.1"/>
    </source>
</evidence>
<dbReference type="SUPFAM" id="SSF102114">
    <property type="entry name" value="Radical SAM enzymes"/>
    <property type="match status" value="1"/>
</dbReference>
<comment type="caution">
    <text evidence="11">The sequence shown here is derived from an EMBL/GenBank/DDBJ whole genome shotgun (WGS) entry which is preliminary data.</text>
</comment>
<comment type="catalytic activity">
    <reaction evidence="8">
        <text>6-carboxy-5,6,7,8-tetrahydropterin + H(+) = 7-carboxy-7-carbaguanine + NH4(+)</text>
        <dbReference type="Rhea" id="RHEA:27974"/>
        <dbReference type="ChEBI" id="CHEBI:15378"/>
        <dbReference type="ChEBI" id="CHEBI:28938"/>
        <dbReference type="ChEBI" id="CHEBI:61032"/>
        <dbReference type="ChEBI" id="CHEBI:61036"/>
        <dbReference type="EC" id="4.3.99.3"/>
    </reaction>
</comment>
<dbReference type="Proteomes" id="UP000011575">
    <property type="component" value="Unassembled WGS sequence"/>
</dbReference>